<gene>
    <name evidence="7" type="ORF">JL09_g313</name>
</gene>
<dbReference type="VEuPathDB" id="FungiDB:C5L36_0C03960"/>
<keyword evidence="4 5" id="KW-0472">Membrane</keyword>
<dbReference type="GO" id="GO:0006506">
    <property type="term" value="P:GPI anchor biosynthetic process"/>
    <property type="evidence" value="ECO:0007669"/>
    <property type="project" value="TreeGrafter"/>
</dbReference>
<dbReference type="GO" id="GO:0016020">
    <property type="term" value="C:membrane"/>
    <property type="evidence" value="ECO:0007669"/>
    <property type="project" value="UniProtKB-SubCell"/>
</dbReference>
<dbReference type="PANTHER" id="PTHR46346:SF1">
    <property type="entry name" value="PHOSPHATIDYLINOSITOL N-ACETYLGLUCOSAMINYLTRANSFERASE SUBUNIT P"/>
    <property type="match status" value="1"/>
</dbReference>
<dbReference type="EMBL" id="JQFK01000002">
    <property type="protein sequence ID" value="KGK40474.1"/>
    <property type="molecule type" value="Genomic_DNA"/>
</dbReference>
<proteinExistence type="predicted"/>
<keyword evidence="2 5" id="KW-0812">Transmembrane</keyword>
<name>A0A099P8E1_PICKU</name>
<evidence type="ECO:0000256" key="1">
    <source>
        <dbReference type="ARBA" id="ARBA00004141"/>
    </source>
</evidence>
<evidence type="ECO:0000313" key="7">
    <source>
        <dbReference type="EMBL" id="KGK40474.1"/>
    </source>
</evidence>
<feature type="domain" description="PIG-P" evidence="6">
    <location>
        <begin position="36"/>
        <end position="158"/>
    </location>
</feature>
<dbReference type="InterPro" id="IPR052263">
    <property type="entry name" value="GPI_Anchor_Biosynth"/>
</dbReference>
<dbReference type="Pfam" id="PF08510">
    <property type="entry name" value="PIG-P"/>
    <property type="match status" value="1"/>
</dbReference>
<dbReference type="eggNOG" id="KOG2257">
    <property type="taxonomic scope" value="Eukaryota"/>
</dbReference>
<keyword evidence="3 5" id="KW-1133">Transmembrane helix</keyword>
<feature type="transmembrane region" description="Helical" evidence="5">
    <location>
        <begin position="77"/>
        <end position="95"/>
    </location>
</feature>
<evidence type="ECO:0000256" key="4">
    <source>
        <dbReference type="ARBA" id="ARBA00023136"/>
    </source>
</evidence>
<accession>A0A099P8E1</accession>
<evidence type="ECO:0000313" key="8">
    <source>
        <dbReference type="Proteomes" id="UP000029867"/>
    </source>
</evidence>
<sequence>MDPTMAASAAQPLSLVSDELARDSDVTVSTGVTPQAEYKGFAAHVVSGVFLAIWIAWSILPENVLHALGVYYYPSRWWALAIPAYALVVLAYLYVGVFSYNTEVLTLPVCDNRNIVDDTGVVITELQDVKHVEDVLKYTHRSTSGIYDLPIGVVDQILG</sequence>
<dbReference type="GO" id="GO:0005783">
    <property type="term" value="C:endoplasmic reticulum"/>
    <property type="evidence" value="ECO:0007669"/>
    <property type="project" value="TreeGrafter"/>
</dbReference>
<dbReference type="PANTHER" id="PTHR46346">
    <property type="entry name" value="PHOSPHATIDYLINOSITOL N-ACETYLGLUCOSAMINYLTRANSFERASE SUBUNIT P"/>
    <property type="match status" value="1"/>
</dbReference>
<evidence type="ECO:0000256" key="2">
    <source>
        <dbReference type="ARBA" id="ARBA00022692"/>
    </source>
</evidence>
<comment type="subcellular location">
    <subcellularLocation>
        <location evidence="1">Membrane</location>
        <topology evidence="1">Multi-pass membrane protein</topology>
    </subcellularLocation>
</comment>
<dbReference type="AlphaFoldDB" id="A0A099P8E1"/>
<protein>
    <recommendedName>
        <fullName evidence="6">PIG-P domain-containing protein</fullName>
    </recommendedName>
</protein>
<dbReference type="InterPro" id="IPR013717">
    <property type="entry name" value="PIG-P"/>
</dbReference>
<feature type="transmembrane region" description="Helical" evidence="5">
    <location>
        <begin position="41"/>
        <end position="57"/>
    </location>
</feature>
<dbReference type="HOGENOM" id="CLU_081616_1_1_1"/>
<comment type="caution">
    <text evidence="7">The sequence shown here is derived from an EMBL/GenBank/DDBJ whole genome shotgun (WGS) entry which is preliminary data.</text>
</comment>
<evidence type="ECO:0000256" key="5">
    <source>
        <dbReference type="SAM" id="Phobius"/>
    </source>
</evidence>
<reference evidence="8" key="1">
    <citation type="journal article" date="2014" name="Microb. Cell Fact.">
        <title>Exploiting Issatchenkia orientalis SD108 for succinic acid production.</title>
        <authorList>
            <person name="Xiao H."/>
            <person name="Shao Z."/>
            <person name="Jiang Y."/>
            <person name="Dole S."/>
            <person name="Zhao H."/>
        </authorList>
    </citation>
    <scope>NUCLEOTIDE SEQUENCE [LARGE SCALE GENOMIC DNA]</scope>
    <source>
        <strain evidence="8">SD108</strain>
    </source>
</reference>
<dbReference type="Proteomes" id="UP000029867">
    <property type="component" value="Unassembled WGS sequence"/>
</dbReference>
<organism evidence="7 8">
    <name type="scientific">Pichia kudriavzevii</name>
    <name type="common">Yeast</name>
    <name type="synonym">Issatchenkia orientalis</name>
    <dbReference type="NCBI Taxonomy" id="4909"/>
    <lineage>
        <taxon>Eukaryota</taxon>
        <taxon>Fungi</taxon>
        <taxon>Dikarya</taxon>
        <taxon>Ascomycota</taxon>
        <taxon>Saccharomycotina</taxon>
        <taxon>Pichiomycetes</taxon>
        <taxon>Pichiales</taxon>
        <taxon>Pichiaceae</taxon>
        <taxon>Pichia</taxon>
    </lineage>
</organism>
<evidence type="ECO:0000256" key="3">
    <source>
        <dbReference type="ARBA" id="ARBA00022989"/>
    </source>
</evidence>
<evidence type="ECO:0000259" key="6">
    <source>
        <dbReference type="Pfam" id="PF08510"/>
    </source>
</evidence>